<proteinExistence type="predicted"/>
<accession>A0ACB8XRX8</accession>
<organism evidence="1 2">
    <name type="scientific">Arctium lappa</name>
    <name type="common">Greater burdock</name>
    <name type="synonym">Lappa major</name>
    <dbReference type="NCBI Taxonomy" id="4217"/>
    <lineage>
        <taxon>Eukaryota</taxon>
        <taxon>Viridiplantae</taxon>
        <taxon>Streptophyta</taxon>
        <taxon>Embryophyta</taxon>
        <taxon>Tracheophyta</taxon>
        <taxon>Spermatophyta</taxon>
        <taxon>Magnoliopsida</taxon>
        <taxon>eudicotyledons</taxon>
        <taxon>Gunneridae</taxon>
        <taxon>Pentapetalae</taxon>
        <taxon>asterids</taxon>
        <taxon>campanulids</taxon>
        <taxon>Asterales</taxon>
        <taxon>Asteraceae</taxon>
        <taxon>Carduoideae</taxon>
        <taxon>Cardueae</taxon>
        <taxon>Arctiinae</taxon>
        <taxon>Arctium</taxon>
    </lineage>
</organism>
<reference evidence="2" key="1">
    <citation type="journal article" date="2022" name="Mol. Ecol. Resour.">
        <title>The genomes of chicory, endive, great burdock and yacon provide insights into Asteraceae palaeo-polyploidization history and plant inulin production.</title>
        <authorList>
            <person name="Fan W."/>
            <person name="Wang S."/>
            <person name="Wang H."/>
            <person name="Wang A."/>
            <person name="Jiang F."/>
            <person name="Liu H."/>
            <person name="Zhao H."/>
            <person name="Xu D."/>
            <person name="Zhang Y."/>
        </authorList>
    </citation>
    <scope>NUCLEOTIDE SEQUENCE [LARGE SCALE GENOMIC DNA]</scope>
    <source>
        <strain evidence="2">cv. Niubang</strain>
    </source>
</reference>
<gene>
    <name evidence="1" type="ORF">L6452_40750</name>
</gene>
<sequence>MASSPSSKGEGSKVNEKTVTPRKRPKHKVAAKVNEKDDTGSDVSRLNIPQKPNVVTTPSGVRVILPSVRNDANKQTTVKDKSSISPSKANNAKSKKQVGISKSPLAGKGSKSSMKKNSPMSHVKANSPKRKRIVLCTRVLDYLRKQMTHDRDDTYESPTSNSKFPCSMTTRSHASKKKELNVKRKAEGTPIGGNDIYLTDPAPRAKCVKVAWRKQFPGKRVRISAVMKIIENSKDLILFLISLKKLLYADITECKKLDVERWIPSISVWNMENLRRREYLELGDGGFGTWKLIEDDGIQKERPRDVFAERSEIPKISAKSKLKDYKDQIRAKLNEILAQKQIAEITIEKAISDFSADLDLRTLDMEFHNLFNPHDGYTEDQASKDKDQSPITTVGLQLVPGIPLETSQYWNNPRTHIELDDTFNRYGKKKEFKAHEITKMDLGFSPDKHLDRDSLRSPYVKRTVAIDALETSSKKKICAWINAAIEPICEPVFETTTGIVALRGKIESLCARTEIYSNVNDSWAAFLNHEERFRSKTSPRRLFMHSAILHNLMIQHLYNVGHSSYDSFAGRSFVIADCEKFNALDIKERARLLQYAEANRETRLTSI</sequence>
<name>A0ACB8XRX8_ARCLA</name>
<comment type="caution">
    <text evidence="1">The sequence shown here is derived from an EMBL/GenBank/DDBJ whole genome shotgun (WGS) entry which is preliminary data.</text>
</comment>
<protein>
    <submittedName>
        <fullName evidence="1">Uncharacterized protein</fullName>
    </submittedName>
</protein>
<evidence type="ECO:0000313" key="2">
    <source>
        <dbReference type="Proteomes" id="UP001055879"/>
    </source>
</evidence>
<reference evidence="1 2" key="2">
    <citation type="journal article" date="2022" name="Mol. Ecol. Resour.">
        <title>The genomes of chicory, endive, great burdock and yacon provide insights into Asteraceae paleo-polyploidization history and plant inulin production.</title>
        <authorList>
            <person name="Fan W."/>
            <person name="Wang S."/>
            <person name="Wang H."/>
            <person name="Wang A."/>
            <person name="Jiang F."/>
            <person name="Liu H."/>
            <person name="Zhao H."/>
            <person name="Xu D."/>
            <person name="Zhang Y."/>
        </authorList>
    </citation>
    <scope>NUCLEOTIDE SEQUENCE [LARGE SCALE GENOMIC DNA]</scope>
    <source>
        <strain evidence="2">cv. Niubang</strain>
    </source>
</reference>
<keyword evidence="2" id="KW-1185">Reference proteome</keyword>
<dbReference type="EMBL" id="CM042062">
    <property type="protein sequence ID" value="KAI3669514.1"/>
    <property type="molecule type" value="Genomic_DNA"/>
</dbReference>
<dbReference type="Proteomes" id="UP001055879">
    <property type="component" value="Linkage Group LG16"/>
</dbReference>
<evidence type="ECO:0000313" key="1">
    <source>
        <dbReference type="EMBL" id="KAI3669514.1"/>
    </source>
</evidence>